<dbReference type="CDD" id="cd00156">
    <property type="entry name" value="REC"/>
    <property type="match status" value="1"/>
</dbReference>
<dbReference type="Pfam" id="PF02599">
    <property type="entry name" value="CsrA"/>
    <property type="match status" value="1"/>
</dbReference>
<dbReference type="PATRIC" id="fig|993517.3.peg.185"/>
<dbReference type="InterPro" id="IPR001789">
    <property type="entry name" value="Sig_transdc_resp-reg_receiver"/>
</dbReference>
<dbReference type="SUPFAM" id="SSF52172">
    <property type="entry name" value="CheY-like"/>
    <property type="match status" value="1"/>
</dbReference>
<dbReference type="PROSITE" id="PS50110">
    <property type="entry name" value="RESPONSE_REGULATORY"/>
    <property type="match status" value="1"/>
</dbReference>
<dbReference type="InterPro" id="IPR011006">
    <property type="entry name" value="CheY-like_superfamily"/>
</dbReference>
<dbReference type="GO" id="GO:0006402">
    <property type="term" value="P:mRNA catabolic process"/>
    <property type="evidence" value="ECO:0007669"/>
    <property type="project" value="InterPro"/>
</dbReference>
<keyword evidence="1 3" id="KW-0597">Phosphoprotein</keyword>
<dbReference type="GO" id="GO:0003723">
    <property type="term" value="F:RNA binding"/>
    <property type="evidence" value="ECO:0007669"/>
    <property type="project" value="InterPro"/>
</dbReference>
<dbReference type="PANTHER" id="PTHR44591:SF14">
    <property type="entry name" value="PROTEIN PILG"/>
    <property type="match status" value="1"/>
</dbReference>
<evidence type="ECO:0000256" key="3">
    <source>
        <dbReference type="PROSITE-ProRule" id="PRU00169"/>
    </source>
</evidence>
<organism evidence="5 6">
    <name type="scientific">Rhodopirellula baltica SH28</name>
    <dbReference type="NCBI Taxonomy" id="993517"/>
    <lineage>
        <taxon>Bacteria</taxon>
        <taxon>Pseudomonadati</taxon>
        <taxon>Planctomycetota</taxon>
        <taxon>Planctomycetia</taxon>
        <taxon>Pirellulales</taxon>
        <taxon>Pirellulaceae</taxon>
        <taxon>Rhodopirellula</taxon>
    </lineage>
</organism>
<feature type="domain" description="Response regulatory" evidence="4">
    <location>
        <begin position="154"/>
        <end position="271"/>
    </location>
</feature>
<dbReference type="SMART" id="SM00448">
    <property type="entry name" value="REC"/>
    <property type="match status" value="1"/>
</dbReference>
<reference evidence="5 6" key="1">
    <citation type="journal article" date="2013" name="Mar. Genomics">
        <title>Expression of sulfatases in Rhodopirellula baltica and the diversity of sulfatases in the genus Rhodopirellula.</title>
        <authorList>
            <person name="Wegner C.E."/>
            <person name="Richter-Heitmann T."/>
            <person name="Klindworth A."/>
            <person name="Klockow C."/>
            <person name="Richter M."/>
            <person name="Achstetter T."/>
            <person name="Glockner F.O."/>
            <person name="Harder J."/>
        </authorList>
    </citation>
    <scope>NUCLEOTIDE SEQUENCE [LARGE SCALE GENOMIC DNA]</scope>
    <source>
        <strain evidence="5 6">SH28</strain>
    </source>
</reference>
<accession>K5DNV3</accession>
<gene>
    <name evidence="5" type="ORF">RBSH_00174</name>
</gene>
<dbReference type="Gene3D" id="2.60.40.4380">
    <property type="entry name" value="Translational regulator CsrA"/>
    <property type="match status" value="1"/>
</dbReference>
<protein>
    <submittedName>
        <fullName evidence="5">Carbon storage regulator</fullName>
    </submittedName>
</protein>
<dbReference type="Gene3D" id="3.40.50.2300">
    <property type="match status" value="1"/>
</dbReference>
<dbReference type="GO" id="GO:0000160">
    <property type="term" value="P:phosphorelay signal transduction system"/>
    <property type="evidence" value="ECO:0007669"/>
    <property type="project" value="UniProtKB-KW"/>
</dbReference>
<dbReference type="InterPro" id="IPR036107">
    <property type="entry name" value="CsrA_sf"/>
</dbReference>
<sequence length="279" mass="30734">MLLMPTQRDGVPGMLLLSRKPGEAIVFPSLGITINVTRASARTATIGIDAPPEIRILRKELCNKAVEEAFDVASFEQNFGNVKLELHQLRNHLNTLNLGLQLYRQQMDAGLKEAADRTFLKVMHQLDCLERNFGKRAEAIDAQMENLNLQSSVKLLLVEDDADERDFLAGILSMRGCVVDCVASGNAAISYLNTNESPDYVLLDMQMADGDGASTIRQLRQCEASKNIRIVATSGKSPCDYGVAEGPTGFDRWFAKPLNTDGLLRYIQSDDNSIKPLAC</sequence>
<dbReference type="GO" id="GO:0006109">
    <property type="term" value="P:regulation of carbohydrate metabolic process"/>
    <property type="evidence" value="ECO:0007669"/>
    <property type="project" value="InterPro"/>
</dbReference>
<dbReference type="Proteomes" id="UP000007993">
    <property type="component" value="Unassembled WGS sequence"/>
</dbReference>
<feature type="modified residue" description="4-aspartylphosphate" evidence="3">
    <location>
        <position position="204"/>
    </location>
</feature>
<evidence type="ECO:0000313" key="6">
    <source>
        <dbReference type="Proteomes" id="UP000007993"/>
    </source>
</evidence>
<keyword evidence="2" id="KW-0902">Two-component regulatory system</keyword>
<evidence type="ECO:0000256" key="1">
    <source>
        <dbReference type="ARBA" id="ARBA00022553"/>
    </source>
</evidence>
<dbReference type="InterPro" id="IPR003751">
    <property type="entry name" value="CsrA"/>
</dbReference>
<name>K5DNV3_RHOBT</name>
<dbReference type="EMBL" id="AMCW01000004">
    <property type="protein sequence ID" value="EKK04559.1"/>
    <property type="molecule type" value="Genomic_DNA"/>
</dbReference>
<dbReference type="PANTHER" id="PTHR44591">
    <property type="entry name" value="STRESS RESPONSE REGULATOR PROTEIN 1"/>
    <property type="match status" value="1"/>
</dbReference>
<proteinExistence type="predicted"/>
<dbReference type="AlphaFoldDB" id="K5DNV3"/>
<comment type="caution">
    <text evidence="5">The sequence shown here is derived from an EMBL/GenBank/DDBJ whole genome shotgun (WGS) entry which is preliminary data.</text>
</comment>
<evidence type="ECO:0000256" key="2">
    <source>
        <dbReference type="ARBA" id="ARBA00023012"/>
    </source>
</evidence>
<evidence type="ECO:0000313" key="5">
    <source>
        <dbReference type="EMBL" id="EKK04559.1"/>
    </source>
</evidence>
<evidence type="ECO:0000259" key="4">
    <source>
        <dbReference type="PROSITE" id="PS50110"/>
    </source>
</evidence>
<dbReference type="Pfam" id="PF00072">
    <property type="entry name" value="Response_reg"/>
    <property type="match status" value="1"/>
</dbReference>
<dbReference type="SUPFAM" id="SSF117130">
    <property type="entry name" value="CsrA-like"/>
    <property type="match status" value="1"/>
</dbReference>
<dbReference type="InterPro" id="IPR050595">
    <property type="entry name" value="Bact_response_regulator"/>
</dbReference>